<organism evidence="3 4">
    <name type="scientific">Candidatus Nephthysia bennettiae</name>
    <dbReference type="NCBI Taxonomy" id="3127016"/>
    <lineage>
        <taxon>Bacteria</taxon>
        <taxon>Bacillati</taxon>
        <taxon>Candidatus Dormiibacterota</taxon>
        <taxon>Candidatus Dormibacteria</taxon>
        <taxon>Candidatus Dormibacterales</taxon>
        <taxon>Candidatus Dormibacteraceae</taxon>
        <taxon>Candidatus Nephthysia</taxon>
    </lineage>
</organism>
<name>A0A934K823_9BACT</name>
<dbReference type="InterPro" id="IPR000182">
    <property type="entry name" value="GNAT_dom"/>
</dbReference>
<dbReference type="InterPro" id="IPR016181">
    <property type="entry name" value="Acyl_CoA_acyltransferase"/>
</dbReference>
<evidence type="ECO:0000313" key="3">
    <source>
        <dbReference type="EMBL" id="MBJ7597353.1"/>
    </source>
</evidence>
<feature type="domain" description="N-acetyltransferase" evidence="2">
    <location>
        <begin position="15"/>
        <end position="166"/>
    </location>
</feature>
<feature type="compositionally biased region" description="Low complexity" evidence="1">
    <location>
        <begin position="168"/>
        <end position="183"/>
    </location>
</feature>
<accession>A0A934K823</accession>
<dbReference type="Gene3D" id="3.40.630.30">
    <property type="match status" value="1"/>
</dbReference>
<dbReference type="CDD" id="cd04301">
    <property type="entry name" value="NAT_SF"/>
    <property type="match status" value="1"/>
</dbReference>
<dbReference type="EMBL" id="JAEKNR010000057">
    <property type="protein sequence ID" value="MBJ7597353.1"/>
    <property type="molecule type" value="Genomic_DNA"/>
</dbReference>
<dbReference type="AlphaFoldDB" id="A0A934K823"/>
<dbReference type="Proteomes" id="UP000612893">
    <property type="component" value="Unassembled WGS sequence"/>
</dbReference>
<dbReference type="RefSeq" id="WP_338199508.1">
    <property type="nucleotide sequence ID" value="NZ_JAEKNR010000057.1"/>
</dbReference>
<reference evidence="3" key="1">
    <citation type="submission" date="2020-10" db="EMBL/GenBank/DDBJ databases">
        <title>Ca. Dormibacterota MAGs.</title>
        <authorList>
            <person name="Montgomery K."/>
        </authorList>
    </citation>
    <scope>NUCLEOTIDE SEQUENCE [LARGE SCALE GENOMIC DNA]</scope>
    <source>
        <strain evidence="3">SC8812_S17_10</strain>
    </source>
</reference>
<evidence type="ECO:0000256" key="1">
    <source>
        <dbReference type="SAM" id="MobiDB-lite"/>
    </source>
</evidence>
<feature type="region of interest" description="Disordered" evidence="1">
    <location>
        <begin position="161"/>
        <end position="189"/>
    </location>
</feature>
<comment type="caution">
    <text evidence="3">The sequence shown here is derived from an EMBL/GenBank/DDBJ whole genome shotgun (WGS) entry which is preliminary data.</text>
</comment>
<proteinExistence type="predicted"/>
<dbReference type="PANTHER" id="PTHR43072">
    <property type="entry name" value="N-ACETYLTRANSFERASE"/>
    <property type="match status" value="1"/>
</dbReference>
<dbReference type="Pfam" id="PF00583">
    <property type="entry name" value="Acetyltransf_1"/>
    <property type="match status" value="1"/>
</dbReference>
<dbReference type="SUPFAM" id="SSF55729">
    <property type="entry name" value="Acyl-CoA N-acyltransferases (Nat)"/>
    <property type="match status" value="1"/>
</dbReference>
<keyword evidence="4" id="KW-1185">Reference proteome</keyword>
<sequence>MEVPEVEMLPESELTLIKPLLVDLQLYEQPHYADHPQLSAGQIDEALDVRPAFEGENVVFACRDGQGGIAGFCWVVLFDPGTGLEGEVAEVYVAPGHRGRGVGEALVRRAVQLFEQRGVTLGYVWTRPDNEPALRLYRGAGFDPTPQLVLTWYPGVRAGRDHMTRAQDPGAGDDPGPASGPGATTKLDR</sequence>
<evidence type="ECO:0000313" key="4">
    <source>
        <dbReference type="Proteomes" id="UP000612893"/>
    </source>
</evidence>
<dbReference type="PROSITE" id="PS51186">
    <property type="entry name" value="GNAT"/>
    <property type="match status" value="1"/>
</dbReference>
<evidence type="ECO:0000259" key="2">
    <source>
        <dbReference type="PROSITE" id="PS51186"/>
    </source>
</evidence>
<gene>
    <name evidence="3" type="ORF">JF922_04625</name>
</gene>
<protein>
    <submittedName>
        <fullName evidence="3">GNAT family N-acetyltransferase</fullName>
    </submittedName>
</protein>